<reference evidence="2 3" key="1">
    <citation type="submission" date="2023-07" db="EMBL/GenBank/DDBJ databases">
        <title>Sorghum-associated microbial communities from plants grown in Nebraska, USA.</title>
        <authorList>
            <person name="Schachtman D."/>
        </authorList>
    </citation>
    <scope>NUCLEOTIDE SEQUENCE [LARGE SCALE GENOMIC DNA]</scope>
    <source>
        <strain evidence="2 3">4256</strain>
    </source>
</reference>
<dbReference type="Gene3D" id="3.30.200.20">
    <property type="entry name" value="Phosphorylase Kinase, domain 1"/>
    <property type="match status" value="1"/>
</dbReference>
<dbReference type="PANTHER" id="PTHR47829:SF3">
    <property type="entry name" value="AMINOGLYCOSIDE PHOSPHOTRANSFERASE DOMAIN-CONTAINING PROTEIN"/>
    <property type="match status" value="1"/>
</dbReference>
<dbReference type="InterPro" id="IPR011009">
    <property type="entry name" value="Kinase-like_dom_sf"/>
</dbReference>
<dbReference type="RefSeq" id="WP_310227349.1">
    <property type="nucleotide sequence ID" value="NZ_JAVDWV010000020.1"/>
</dbReference>
<organism evidence="2 3">
    <name type="scientific">Sphingobium xenophagum</name>
    <dbReference type="NCBI Taxonomy" id="121428"/>
    <lineage>
        <taxon>Bacteria</taxon>
        <taxon>Pseudomonadati</taxon>
        <taxon>Pseudomonadota</taxon>
        <taxon>Alphaproteobacteria</taxon>
        <taxon>Sphingomonadales</taxon>
        <taxon>Sphingomonadaceae</taxon>
        <taxon>Sphingobium</taxon>
    </lineage>
</organism>
<gene>
    <name evidence="2" type="ORF">J2W40_003658</name>
</gene>
<dbReference type="InterPro" id="IPR052898">
    <property type="entry name" value="ACAD10-like"/>
</dbReference>
<proteinExistence type="predicted"/>
<dbReference type="Pfam" id="PF01636">
    <property type="entry name" value="APH"/>
    <property type="match status" value="1"/>
</dbReference>
<dbReference type="InterPro" id="IPR002575">
    <property type="entry name" value="Aminoglycoside_PTrfase"/>
</dbReference>
<dbReference type="GO" id="GO:0016301">
    <property type="term" value="F:kinase activity"/>
    <property type="evidence" value="ECO:0007669"/>
    <property type="project" value="UniProtKB-KW"/>
</dbReference>
<dbReference type="InterPro" id="IPR041726">
    <property type="entry name" value="ACAD10_11_N"/>
</dbReference>
<dbReference type="CDD" id="cd05154">
    <property type="entry name" value="ACAD10_11_N-like"/>
    <property type="match status" value="1"/>
</dbReference>
<evidence type="ECO:0000313" key="3">
    <source>
        <dbReference type="Proteomes" id="UP001267638"/>
    </source>
</evidence>
<dbReference type="PANTHER" id="PTHR47829">
    <property type="entry name" value="HYDROLASE, PUTATIVE (AFU_ORTHOLOGUE AFUA_1G12880)-RELATED"/>
    <property type="match status" value="1"/>
</dbReference>
<accession>A0ABU1X5G2</accession>
<protein>
    <submittedName>
        <fullName evidence="2">Aminoglycoside phosphotransferase (APT) family kinase protein</fullName>
    </submittedName>
</protein>
<name>A0ABU1X5G2_SPHXE</name>
<dbReference type="SUPFAM" id="SSF56112">
    <property type="entry name" value="Protein kinase-like (PK-like)"/>
    <property type="match status" value="1"/>
</dbReference>
<evidence type="ECO:0000313" key="2">
    <source>
        <dbReference type="EMBL" id="MDR7156813.1"/>
    </source>
</evidence>
<sequence length="354" mass="39828">MTGSIGSSEATLVDVLPNHRFDEAALASFLERNLPGFGGSLIIRQFQGGQSNPTYHLQIHDKAYVLRKQPAGPLLPGAHAIDREYEVQSKLAGHGIPLAEMHLLCMDDQIIGQSFYLMEHVEGRIFADRLLPCVSPDDRRQIYLRMIDVLAKLHDVDIDKAGLSTFGKRGDYVKRQISRWQRAYDKTKVAENVAMDEMIDWLTQNVPSDGEETIVHGDFRIGNMIVHPQKPEIAAVLDWELATIGHPLSDLAYACMAHNLPSITKRGFSDLDFRGLGIPEQRELIERYAKARGLDDVPYWDYFLVLSIFRLASILAGVYRRALDGNAADARAREADTIYRMLAEEGQKMIHMLA</sequence>
<feature type="domain" description="Aminoglycoside phosphotransferase" evidence="1">
    <location>
        <begin position="43"/>
        <end position="257"/>
    </location>
</feature>
<evidence type="ECO:0000259" key="1">
    <source>
        <dbReference type="Pfam" id="PF01636"/>
    </source>
</evidence>
<dbReference type="Gene3D" id="3.90.1200.10">
    <property type="match status" value="1"/>
</dbReference>
<keyword evidence="3" id="KW-1185">Reference proteome</keyword>
<dbReference type="EMBL" id="JAVDWV010000020">
    <property type="protein sequence ID" value="MDR7156813.1"/>
    <property type="molecule type" value="Genomic_DNA"/>
</dbReference>
<comment type="caution">
    <text evidence="2">The sequence shown here is derived from an EMBL/GenBank/DDBJ whole genome shotgun (WGS) entry which is preliminary data.</text>
</comment>
<keyword evidence="2" id="KW-0418">Kinase</keyword>
<dbReference type="Proteomes" id="UP001267638">
    <property type="component" value="Unassembled WGS sequence"/>
</dbReference>
<keyword evidence="2" id="KW-0808">Transferase</keyword>